<sequence>DVNAFLGDNVECCKLGLGCGRHDVFDDLCDGQNSTVVGRILDVTGEEDQRTRLRALGSLR</sequence>
<evidence type="ECO:0000313" key="1">
    <source>
        <dbReference type="EMBL" id="EJK55599.1"/>
    </source>
</evidence>
<protein>
    <submittedName>
        <fullName evidence="1">Uncharacterized protein</fullName>
    </submittedName>
</protein>
<evidence type="ECO:0000313" key="2">
    <source>
        <dbReference type="Proteomes" id="UP000266841"/>
    </source>
</evidence>
<dbReference type="EMBL" id="AGNL01033693">
    <property type="protein sequence ID" value="EJK55599.1"/>
    <property type="molecule type" value="Genomic_DNA"/>
</dbReference>
<gene>
    <name evidence="1" type="ORF">THAOC_24656</name>
</gene>
<keyword evidence="2" id="KW-1185">Reference proteome</keyword>
<reference evidence="1 2" key="1">
    <citation type="journal article" date="2012" name="Genome Biol.">
        <title>Genome and low-iron response of an oceanic diatom adapted to chronic iron limitation.</title>
        <authorList>
            <person name="Lommer M."/>
            <person name="Specht M."/>
            <person name="Roy A.S."/>
            <person name="Kraemer L."/>
            <person name="Andreson R."/>
            <person name="Gutowska M.A."/>
            <person name="Wolf J."/>
            <person name="Bergner S.V."/>
            <person name="Schilhabel M.B."/>
            <person name="Klostermeier U.C."/>
            <person name="Beiko R.G."/>
            <person name="Rosenstiel P."/>
            <person name="Hippler M."/>
            <person name="Laroche J."/>
        </authorList>
    </citation>
    <scope>NUCLEOTIDE SEQUENCE [LARGE SCALE GENOMIC DNA]</scope>
    <source>
        <strain evidence="1 2">CCMP1005</strain>
    </source>
</reference>
<proteinExistence type="predicted"/>
<dbReference type="Proteomes" id="UP000266841">
    <property type="component" value="Unassembled WGS sequence"/>
</dbReference>
<comment type="caution">
    <text evidence="1">The sequence shown here is derived from an EMBL/GenBank/DDBJ whole genome shotgun (WGS) entry which is preliminary data.</text>
</comment>
<name>K0RTA3_THAOC</name>
<organism evidence="1 2">
    <name type="scientific">Thalassiosira oceanica</name>
    <name type="common">Marine diatom</name>
    <dbReference type="NCBI Taxonomy" id="159749"/>
    <lineage>
        <taxon>Eukaryota</taxon>
        <taxon>Sar</taxon>
        <taxon>Stramenopiles</taxon>
        <taxon>Ochrophyta</taxon>
        <taxon>Bacillariophyta</taxon>
        <taxon>Coscinodiscophyceae</taxon>
        <taxon>Thalassiosirophycidae</taxon>
        <taxon>Thalassiosirales</taxon>
        <taxon>Thalassiosiraceae</taxon>
        <taxon>Thalassiosira</taxon>
    </lineage>
</organism>
<feature type="non-terminal residue" evidence="1">
    <location>
        <position position="1"/>
    </location>
</feature>
<dbReference type="AlphaFoldDB" id="K0RTA3"/>
<accession>K0RTA3</accession>